<dbReference type="SMART" id="SM00753">
    <property type="entry name" value="PAM"/>
    <property type="match status" value="1"/>
</dbReference>
<evidence type="ECO:0000313" key="2">
    <source>
        <dbReference type="EMBL" id="PWN21679.1"/>
    </source>
</evidence>
<dbReference type="GO" id="GO:0003690">
    <property type="term" value="F:double-stranded DNA binding"/>
    <property type="evidence" value="ECO:0007669"/>
    <property type="project" value="InterPro"/>
</dbReference>
<sequence>MASPYAAAIPSPLPANDYADYLIHHTNNLALPGIDTVPSLLSLLSLFPSPSTPSPTYLALRSPLPEKIVSELRRCRGYLKTEWEEIATGRIKALLFLGRAAACRDAQDLNGEREELHRAYESYEAVVGTFLRQLTSLPQTTSARPYLALLIKVLLDLRALALLADKVLQTAATSSATSVLAPGSSQPQPHLEATARQLNKAFTACVADRNADIELSRKWATYRIVAILFRTYFKLKSLPLCRNILRALSASADLPPLSAFPRADRVTFRYYTGMLHFLGQEYPKALTDLTYAYDNCHSAARNQQVQILLPLIPLQLLLRGRLPSPQLLGSDKRLQALYAPFCDAIRGEASSSASSSSSTGPSLSSFEAYLASPRLERILVQKGLYLAIEAFRPILLRCVLKRLWVVREKATRLSFEEVYRSLKFAGWKSSSSDSSFGLEENGKSGASGGDTFEQSAPEIEWLLGGLIANGYMKGYLSHERRMLVLSNTNAFPPLRDVALGPGAGGIVG</sequence>
<evidence type="ECO:0000256" key="1">
    <source>
        <dbReference type="SAM" id="MobiDB-lite"/>
    </source>
</evidence>
<reference evidence="2 3" key="1">
    <citation type="journal article" date="2018" name="Mol. Biol. Evol.">
        <title>Broad Genomic Sampling Reveals a Smut Pathogenic Ancestry of the Fungal Clade Ustilaginomycotina.</title>
        <authorList>
            <person name="Kijpornyongpan T."/>
            <person name="Mondo S.J."/>
            <person name="Barry K."/>
            <person name="Sandor L."/>
            <person name="Lee J."/>
            <person name="Lipzen A."/>
            <person name="Pangilinan J."/>
            <person name="LaButti K."/>
            <person name="Hainaut M."/>
            <person name="Henrissat B."/>
            <person name="Grigoriev I.V."/>
            <person name="Spatafora J.W."/>
            <person name="Aime M.C."/>
        </authorList>
    </citation>
    <scope>NUCLEOTIDE SEQUENCE [LARGE SCALE GENOMIC DNA]</scope>
    <source>
        <strain evidence="2 3">MCA 4718</strain>
    </source>
</reference>
<organism evidence="2 3">
    <name type="scientific">Pseudomicrostroma glucosiphilum</name>
    <dbReference type="NCBI Taxonomy" id="1684307"/>
    <lineage>
        <taxon>Eukaryota</taxon>
        <taxon>Fungi</taxon>
        <taxon>Dikarya</taxon>
        <taxon>Basidiomycota</taxon>
        <taxon>Ustilaginomycotina</taxon>
        <taxon>Exobasidiomycetes</taxon>
        <taxon>Microstromatales</taxon>
        <taxon>Microstromatales incertae sedis</taxon>
        <taxon>Pseudomicrostroma</taxon>
    </lineage>
</organism>
<dbReference type="GeneID" id="37016422"/>
<dbReference type="OrthoDB" id="10252687at2759"/>
<dbReference type="Proteomes" id="UP000245942">
    <property type="component" value="Unassembled WGS sequence"/>
</dbReference>
<evidence type="ECO:0000313" key="3">
    <source>
        <dbReference type="Proteomes" id="UP000245942"/>
    </source>
</evidence>
<dbReference type="PANTHER" id="PTHR12732">
    <property type="entry name" value="UNCHARACTERIZED PROTEASOME COMPONENT REGION PCI-CONTAINING"/>
    <property type="match status" value="1"/>
</dbReference>
<dbReference type="InterPro" id="IPR036388">
    <property type="entry name" value="WH-like_DNA-bd_sf"/>
</dbReference>
<dbReference type="GO" id="GO:0070390">
    <property type="term" value="C:transcription export complex 2"/>
    <property type="evidence" value="ECO:0007669"/>
    <property type="project" value="TreeGrafter"/>
</dbReference>
<feature type="region of interest" description="Disordered" evidence="1">
    <location>
        <begin position="428"/>
        <end position="451"/>
    </location>
</feature>
<dbReference type="InterPro" id="IPR045114">
    <property type="entry name" value="Csn12-like"/>
</dbReference>
<dbReference type="EMBL" id="KZ819324">
    <property type="protein sequence ID" value="PWN21679.1"/>
    <property type="molecule type" value="Genomic_DNA"/>
</dbReference>
<dbReference type="GO" id="GO:0000973">
    <property type="term" value="P:post-transcriptional tethering of RNA polymerase II gene DNA at nuclear periphery"/>
    <property type="evidence" value="ECO:0007669"/>
    <property type="project" value="TreeGrafter"/>
</dbReference>
<dbReference type="Gene3D" id="1.10.10.10">
    <property type="entry name" value="Winged helix-like DNA-binding domain superfamily/Winged helix DNA-binding domain"/>
    <property type="match status" value="1"/>
</dbReference>
<gene>
    <name evidence="2" type="ORF">BCV69DRAFT_306785</name>
</gene>
<dbReference type="GO" id="GO:0003723">
    <property type="term" value="F:RNA binding"/>
    <property type="evidence" value="ECO:0007669"/>
    <property type="project" value="InterPro"/>
</dbReference>
<dbReference type="GO" id="GO:0016973">
    <property type="term" value="P:poly(A)+ mRNA export from nucleus"/>
    <property type="evidence" value="ECO:0007669"/>
    <property type="project" value="TreeGrafter"/>
</dbReference>
<protein>
    <recommendedName>
        <fullName evidence="4">PCI domain-containing protein</fullName>
    </recommendedName>
</protein>
<dbReference type="GO" id="GO:0006368">
    <property type="term" value="P:transcription elongation by RNA polymerase II"/>
    <property type="evidence" value="ECO:0007669"/>
    <property type="project" value="TreeGrafter"/>
</dbReference>
<dbReference type="STRING" id="1684307.A0A316U950"/>
<name>A0A316U950_9BASI</name>
<evidence type="ECO:0008006" key="4">
    <source>
        <dbReference type="Google" id="ProtNLM"/>
    </source>
</evidence>
<keyword evidence="3" id="KW-1185">Reference proteome</keyword>
<proteinExistence type="predicted"/>
<dbReference type="AlphaFoldDB" id="A0A316U950"/>
<accession>A0A316U950</accession>
<dbReference type="RefSeq" id="XP_025348839.1">
    <property type="nucleotide sequence ID" value="XM_025494688.1"/>
</dbReference>
<dbReference type="PANTHER" id="PTHR12732:SF0">
    <property type="entry name" value="PCI DOMAIN-CONTAINING PROTEIN 2"/>
    <property type="match status" value="1"/>
</dbReference>